<evidence type="ECO:0000313" key="4">
    <source>
        <dbReference type="EMBL" id="MFC1404454.1"/>
    </source>
</evidence>
<keyword evidence="2" id="KW-0732">Signal</keyword>
<dbReference type="PANTHER" id="PTHR30535:SF4">
    <property type="entry name" value="HEMIN-BINDING PERIPLASMIC PROTEIN HMUT"/>
    <property type="match status" value="1"/>
</dbReference>
<dbReference type="PROSITE" id="PS51257">
    <property type="entry name" value="PROKAR_LIPOPROTEIN"/>
    <property type="match status" value="1"/>
</dbReference>
<proteinExistence type="inferred from homology"/>
<dbReference type="SUPFAM" id="SSF53807">
    <property type="entry name" value="Helical backbone' metal receptor"/>
    <property type="match status" value="1"/>
</dbReference>
<organism evidence="4 5">
    <name type="scientific">Streptacidiphilus cavernicola</name>
    <dbReference type="NCBI Taxonomy" id="3342716"/>
    <lineage>
        <taxon>Bacteria</taxon>
        <taxon>Bacillati</taxon>
        <taxon>Actinomycetota</taxon>
        <taxon>Actinomycetes</taxon>
        <taxon>Kitasatosporales</taxon>
        <taxon>Streptomycetaceae</taxon>
        <taxon>Streptacidiphilus</taxon>
    </lineage>
</organism>
<dbReference type="InterPro" id="IPR002491">
    <property type="entry name" value="ABC_transptr_periplasmic_BD"/>
</dbReference>
<dbReference type="RefSeq" id="WP_084714220.1">
    <property type="nucleotide sequence ID" value="NZ_JBHEZZ010000015.1"/>
</dbReference>
<dbReference type="PROSITE" id="PS50983">
    <property type="entry name" value="FE_B12_PBP"/>
    <property type="match status" value="1"/>
</dbReference>
<dbReference type="EMBL" id="JBHEZZ010000015">
    <property type="protein sequence ID" value="MFC1404454.1"/>
    <property type="molecule type" value="Genomic_DNA"/>
</dbReference>
<dbReference type="Pfam" id="PF01497">
    <property type="entry name" value="Peripla_BP_2"/>
    <property type="match status" value="1"/>
</dbReference>
<comment type="caution">
    <text evidence="4">The sequence shown here is derived from an EMBL/GenBank/DDBJ whole genome shotgun (WGS) entry which is preliminary data.</text>
</comment>
<keyword evidence="5" id="KW-1185">Reference proteome</keyword>
<feature type="signal peptide" evidence="2">
    <location>
        <begin position="1"/>
        <end position="41"/>
    </location>
</feature>
<gene>
    <name evidence="4" type="ORF">ACEZDJ_24460</name>
</gene>
<protein>
    <submittedName>
        <fullName evidence="4">Hemin ABC transporter substrate-binding protein</fullName>
    </submittedName>
</protein>
<evidence type="ECO:0000256" key="2">
    <source>
        <dbReference type="SAM" id="SignalP"/>
    </source>
</evidence>
<accession>A0ABV6USK9</accession>
<evidence type="ECO:0000259" key="3">
    <source>
        <dbReference type="PROSITE" id="PS50983"/>
    </source>
</evidence>
<dbReference type="InterPro" id="IPR050902">
    <property type="entry name" value="ABC_Transporter_SBP"/>
</dbReference>
<reference evidence="4 5" key="1">
    <citation type="submission" date="2024-09" db="EMBL/GenBank/DDBJ databases">
        <authorList>
            <person name="Lee S.D."/>
        </authorList>
    </citation>
    <scope>NUCLEOTIDE SEQUENCE [LARGE SCALE GENOMIC DNA]</scope>
    <source>
        <strain evidence="4 5">N1-5</strain>
    </source>
</reference>
<dbReference type="Proteomes" id="UP001592528">
    <property type="component" value="Unassembled WGS sequence"/>
</dbReference>
<evidence type="ECO:0000313" key="5">
    <source>
        <dbReference type="Proteomes" id="UP001592528"/>
    </source>
</evidence>
<comment type="similarity">
    <text evidence="1">Belongs to the bacterial solute-binding protein 8 family.</text>
</comment>
<sequence length="346" mass="34739">MLATQRTPRGRRSRYRHLLLVPLLALALAACGSATTGGAAAAGASAPADAVVPISSGTVPRLPVTVTSDDGKRTTVTRADRIIPLSGSLSELVYSLGLGSRVVARDVTATFAQAAKLPLVSKNHIIGAEGVLSLKPDLVLSDTSTATSNADTIARIRAAGIPVVVFDDAKKIADIDPRIGAVAAALGVTAAGQALVSSTDAQFAAVDAAIAEENPGGRPRIAFLYVRGSASVYYIGGAGSGAEPLITAVGGEDAGVAGGLKAPFTPITSEALAQAAPDAILVMTQGLASVGGVPGLLKLPGVAQTPAGLKQRIVSVEDGELLSYGPRTPAVLRSIADQLYRGGVAE</sequence>
<feature type="chain" id="PRO_5047420253" evidence="2">
    <location>
        <begin position="42"/>
        <end position="346"/>
    </location>
</feature>
<dbReference type="Gene3D" id="3.40.50.1980">
    <property type="entry name" value="Nitrogenase molybdenum iron protein domain"/>
    <property type="match status" value="2"/>
</dbReference>
<evidence type="ECO:0000256" key="1">
    <source>
        <dbReference type="ARBA" id="ARBA00008814"/>
    </source>
</evidence>
<name>A0ABV6USK9_9ACTN</name>
<feature type="domain" description="Fe/B12 periplasmic-binding" evidence="3">
    <location>
        <begin position="81"/>
        <end position="343"/>
    </location>
</feature>
<dbReference type="PANTHER" id="PTHR30535">
    <property type="entry name" value="VITAMIN B12-BINDING PROTEIN"/>
    <property type="match status" value="1"/>
</dbReference>